<protein>
    <submittedName>
        <fullName evidence="2">Z1 domain-containing protein</fullName>
    </submittedName>
</protein>
<gene>
    <name evidence="2" type="ORF">ACETWP_16105</name>
</gene>
<name>A0ABV4UT34_9MICC</name>
<dbReference type="EMBL" id="JBHDLJ010000018">
    <property type="protein sequence ID" value="MFB0836113.1"/>
    <property type="molecule type" value="Genomic_DNA"/>
</dbReference>
<comment type="caution">
    <text evidence="2">The sequence shown here is derived from an EMBL/GenBank/DDBJ whole genome shotgun (WGS) entry which is preliminary data.</text>
</comment>
<evidence type="ECO:0000313" key="2">
    <source>
        <dbReference type="EMBL" id="MFB0836113.1"/>
    </source>
</evidence>
<dbReference type="Proteomes" id="UP001575652">
    <property type="component" value="Unassembled WGS sequence"/>
</dbReference>
<organism evidence="2 3">
    <name type="scientific">Arthrobacter halodurans</name>
    <dbReference type="NCBI Taxonomy" id="516699"/>
    <lineage>
        <taxon>Bacteria</taxon>
        <taxon>Bacillati</taxon>
        <taxon>Actinomycetota</taxon>
        <taxon>Actinomycetes</taxon>
        <taxon>Micrococcales</taxon>
        <taxon>Micrococcaceae</taxon>
        <taxon>Arthrobacter</taxon>
    </lineage>
</organism>
<keyword evidence="3" id="KW-1185">Reference proteome</keyword>
<dbReference type="InterPro" id="IPR018310">
    <property type="entry name" value="Put_endonuclease_Z1-dom"/>
</dbReference>
<accession>A0ABV4UT34</accession>
<dbReference type="Pfam" id="PF10593">
    <property type="entry name" value="Z1"/>
    <property type="match status" value="1"/>
</dbReference>
<sequence>MTNELIDAKTDTADVAEDVREVADHIEFLVRGGQAVAVVCEKLQSGFLKVSPALVSAARAEYEKRMKIIEYWDDSEGTLDREGGVIKNGAKSWYGGPKDGDFFWPPLRSRLASELSDAIKDIDASSTRVVSLGAKPGDELIDTRGLVLGYVQSGKTTNFMSVIAKAADVGYKLIIVLSGITDNLRQQTQQRLGDYVVAPCAGRFHLLTTEDQDFAETTNPNALLNSDELRLLAVVKKNPARLRRLNKWLKKASTTTLAKLPILIIDDEADQASIDVGSKRQSTINALIAELLSHPKAAYVAYTATPFANLLIDPQNEKGLYPRSFVVNLPRPEAYFGPERVFGSLECEEGAIPDDGMDIVRPIAEEDVAMLRPPRKKADQETWAPQVPDSLRRAMLWFVLATTARRMRSGDVRHSSMLVHTSMLAKVHMESADAVEEELEDIRAAFQSDQSALEQEMSELWTSESQRVLGADFGNRDFDFSELRQGLGATLDAVKIVVDNYLSTDRLNYEAGSPATVIVVGGNTLSRGLTLEGLIASYFIRASTAYDTLLQMGRWFGYRNGYEDLVRIWMTNELRQWFMALATVEMEIREEIEIYAREGKTPMDLPVRIRTHPQMAITSAAKMRDAVKVSVSFSGKKIQTILFRDQDANWLKSNQQAVEDLVLRAKGAGHREDELDSPTFRGFQGISSGEIIRFIEAYQVHEDARTINPDAVKQYIAKQNDQGALLNWNVVFIERQDEKPSEMTLGLETPLRLLRRRKMMTNDDGTANLKAITSRWDRVADLDYSKKGIADTFSKGQEGKVSDDVLRFVRHKQGHGKSGLLVVYPINRNSEVERPDAGTETSARIESAVRMPLSAADHVIGISVMFPETPNHYDAVDYYAAKVDAGYLEDVDSEAEMADDLDEKRAEIEEAKTL</sequence>
<proteinExistence type="predicted"/>
<evidence type="ECO:0000313" key="3">
    <source>
        <dbReference type="Proteomes" id="UP001575652"/>
    </source>
</evidence>
<dbReference type="RefSeq" id="WP_373973289.1">
    <property type="nucleotide sequence ID" value="NZ_JBHDLJ010000018.1"/>
</dbReference>
<feature type="domain" description="Putative endonuclease Z1" evidence="1">
    <location>
        <begin position="390"/>
        <end position="614"/>
    </location>
</feature>
<reference evidence="2 3" key="1">
    <citation type="submission" date="2024-09" db="EMBL/GenBank/DDBJ databases">
        <authorList>
            <person name="Salinas-Garcia M.A."/>
            <person name="Prieme A."/>
        </authorList>
    </citation>
    <scope>NUCLEOTIDE SEQUENCE [LARGE SCALE GENOMIC DNA]</scope>
    <source>
        <strain evidence="2 3">DSM 21081</strain>
    </source>
</reference>
<evidence type="ECO:0000259" key="1">
    <source>
        <dbReference type="Pfam" id="PF10593"/>
    </source>
</evidence>